<dbReference type="PANTHER" id="PTHR43722:SF1">
    <property type="entry name" value="PROLINE IMINOPEPTIDASE"/>
    <property type="match status" value="1"/>
</dbReference>
<dbReference type="Gene3D" id="3.40.50.1820">
    <property type="entry name" value="alpha/beta hydrolase"/>
    <property type="match status" value="1"/>
</dbReference>
<sequence length="537" mass="58364">MQRLRWVVSCLWRTTASRWPVRIPFVVDSRKILVGALSVLMLCAGAPVASASGAALLVAQADAADTPVLAWGSCQEPGLERYQCAVADVPLDYARPRGKRLPLAVIRQPAADPARRIGTLFTAVGGPGGSGFDAAKGGSLADGELARRFDVVSMDQRGIGRSRQVRCFASAADQARFWGGVALPPVNAAEERQAERASRELARGCAEHDGALIQHLTTVDAARDLDLLRRAVGDRAMTFSGGSYASYLGEVYGALFDDRVRALQLNAMIDPDSYTNRTLDTLWRRSAGTEEVLREFARLCTEAGAGRCPLAGDTLAHNAKVLDRLKRGPITVGRGKDALELRYADVIPLHAQLLYDTERGWPALAELITGLERGPDGDPAPLREIYQITGFRLDFLDSFTAISCADNSLPPVPGAWPALARAYDAYAPTYGRHWLYSSQACASWAAPPQRYRGPWTLRSKTPALLINNRFDPVTSVAFAYDARREMGNAQLVVVDGHGHNPLGSTCTDRLRERYLIDLQLPAPGTQCTPDRQPFPNS</sequence>
<dbReference type="InterPro" id="IPR000073">
    <property type="entry name" value="AB_hydrolase_1"/>
</dbReference>
<keyword evidence="4" id="KW-1185">Reference proteome</keyword>
<comment type="caution">
    <text evidence="3">The sequence shown here is derived from an EMBL/GenBank/DDBJ whole genome shotgun (WGS) entry which is preliminary data.</text>
</comment>
<evidence type="ECO:0000313" key="4">
    <source>
        <dbReference type="Proteomes" id="UP000295680"/>
    </source>
</evidence>
<gene>
    <name evidence="3" type="ORF">EV192_101317</name>
</gene>
<reference evidence="3 4" key="1">
    <citation type="submission" date="2019-03" db="EMBL/GenBank/DDBJ databases">
        <title>Genomic Encyclopedia of Type Strains, Phase IV (KMG-IV): sequencing the most valuable type-strain genomes for metagenomic binning, comparative biology and taxonomic classification.</title>
        <authorList>
            <person name="Goeker M."/>
        </authorList>
    </citation>
    <scope>NUCLEOTIDE SEQUENCE [LARGE SCALE GENOMIC DNA]</scope>
    <source>
        <strain evidence="3 4">DSM 45934</strain>
    </source>
</reference>
<name>A0A4R2JVP3_9PSEU</name>
<dbReference type="AlphaFoldDB" id="A0A4R2JVP3"/>
<keyword evidence="3" id="KW-0378">Hydrolase</keyword>
<protein>
    <submittedName>
        <fullName evidence="3">Alpha/beta hydrolase family protein</fullName>
    </submittedName>
</protein>
<feature type="domain" description="Peptidase S33 tripeptidyl aminopeptidase-like C-terminal" evidence="2">
    <location>
        <begin position="428"/>
        <end position="527"/>
    </location>
</feature>
<dbReference type="SUPFAM" id="SSF53474">
    <property type="entry name" value="alpha/beta-Hydrolases"/>
    <property type="match status" value="1"/>
</dbReference>
<dbReference type="EMBL" id="SLWS01000001">
    <property type="protein sequence ID" value="TCO64541.1"/>
    <property type="molecule type" value="Genomic_DNA"/>
</dbReference>
<dbReference type="InterPro" id="IPR013595">
    <property type="entry name" value="Pept_S33_TAP-like_C"/>
</dbReference>
<dbReference type="Pfam" id="PF08386">
    <property type="entry name" value="Abhydrolase_4"/>
    <property type="match status" value="1"/>
</dbReference>
<dbReference type="GO" id="GO:0006508">
    <property type="term" value="P:proteolysis"/>
    <property type="evidence" value="ECO:0007669"/>
    <property type="project" value="InterPro"/>
</dbReference>
<accession>A0A4R2JVP3</accession>
<proteinExistence type="predicted"/>
<dbReference type="InterPro" id="IPR029058">
    <property type="entry name" value="AB_hydrolase_fold"/>
</dbReference>
<dbReference type="PANTHER" id="PTHR43722">
    <property type="entry name" value="PROLINE IMINOPEPTIDASE"/>
    <property type="match status" value="1"/>
</dbReference>
<evidence type="ECO:0000259" key="2">
    <source>
        <dbReference type="Pfam" id="PF08386"/>
    </source>
</evidence>
<evidence type="ECO:0000259" key="1">
    <source>
        <dbReference type="Pfam" id="PF00561"/>
    </source>
</evidence>
<dbReference type="Pfam" id="PF00561">
    <property type="entry name" value="Abhydrolase_1"/>
    <property type="match status" value="1"/>
</dbReference>
<dbReference type="InterPro" id="IPR005944">
    <property type="entry name" value="Pro_iminopeptidase"/>
</dbReference>
<dbReference type="GO" id="GO:0005737">
    <property type="term" value="C:cytoplasm"/>
    <property type="evidence" value="ECO:0007669"/>
    <property type="project" value="InterPro"/>
</dbReference>
<evidence type="ECO:0000313" key="3">
    <source>
        <dbReference type="EMBL" id="TCO64541.1"/>
    </source>
</evidence>
<feature type="domain" description="AB hydrolase-1" evidence="1">
    <location>
        <begin position="144"/>
        <end position="284"/>
    </location>
</feature>
<dbReference type="Proteomes" id="UP000295680">
    <property type="component" value="Unassembled WGS sequence"/>
</dbReference>
<organism evidence="3 4">
    <name type="scientific">Actinocrispum wychmicini</name>
    <dbReference type="NCBI Taxonomy" id="1213861"/>
    <lineage>
        <taxon>Bacteria</taxon>
        <taxon>Bacillati</taxon>
        <taxon>Actinomycetota</taxon>
        <taxon>Actinomycetes</taxon>
        <taxon>Pseudonocardiales</taxon>
        <taxon>Pseudonocardiaceae</taxon>
        <taxon>Actinocrispum</taxon>
    </lineage>
</organism>
<dbReference type="GO" id="GO:0004177">
    <property type="term" value="F:aminopeptidase activity"/>
    <property type="evidence" value="ECO:0007669"/>
    <property type="project" value="UniProtKB-EC"/>
</dbReference>